<keyword evidence="2" id="KW-0677">Repeat</keyword>
<dbReference type="SMART" id="SM00635">
    <property type="entry name" value="BID_2"/>
    <property type="match status" value="2"/>
</dbReference>
<dbReference type="RefSeq" id="WP_146868791.1">
    <property type="nucleotide sequence ID" value="NZ_BKBC01000041.1"/>
</dbReference>
<dbReference type="SUPFAM" id="SSF49373">
    <property type="entry name" value="Invasin/intimin cell-adhesion fragments"/>
    <property type="match status" value="1"/>
</dbReference>
<evidence type="ECO:0000313" key="7">
    <source>
        <dbReference type="Proteomes" id="UP000321089"/>
    </source>
</evidence>
<dbReference type="AlphaFoldDB" id="A0A512TQ09"/>
<accession>A0A512TQ09</accession>
<proteinExistence type="predicted"/>
<feature type="repeat" description="Cell wall-binding" evidence="3">
    <location>
        <begin position="109"/>
        <end position="128"/>
    </location>
</feature>
<protein>
    <recommendedName>
        <fullName evidence="5">BIG2 domain-containing protein</fullName>
    </recommendedName>
</protein>
<comment type="caution">
    <text evidence="6">The sequence shown here is derived from an EMBL/GenBank/DDBJ whole genome shotgun (WGS) entry which is preliminary data.</text>
</comment>
<evidence type="ECO:0000313" key="6">
    <source>
        <dbReference type="EMBL" id="GEQ22141.1"/>
    </source>
</evidence>
<sequence>MKRDLIKKLICCMAITACISSTMPVDVYAATWMNDNMGNYYFYESNTYAVGWRNIDGTVYYFDASGVMQKGWIKYGDSWYYLDNNGALKTGWINYNGEWYYSNSAGIMQTGILLIDGQTYYFGNNGVMKKGNVIINGQFYTIGVNGAIVSNAVPVPDKVFDRNNNCIREINSVDSNTIMTPDGSKYDNPIVDQSEDGDYEEPARKFTVTFRDENGQELKTKSITDGDTVKMYEPDDENGKGDEDKNFIEWNTKRDGSGKSYDSDEKVKVTKDLTLYARWEELEEQTLVSSISITGSNEVEIGKTTQLTAEVKPSDATNTKVKWSIVDNADGTASGKASIDQDGVLTGLENGLGKITVKAEAMDKSNVSTTKVITVVEAKNLIESIKINGPDTISEDGAVVKLTAEISPETASNTNVSWKITDGREYAEIDRDTGELKALADGKVTVMASAKDGSGISATKTINITGQSVKATKIQVSGYENVKTAATGKKLQMVARIYPDNVALANDEVEWSAVYTSGEKIGEQVSINEGTIGVIGDAAGQRLKYAVLNPEYRGKVEVTAKSKSDSSILGKTTITVVKDAESVDIKAIDTSGNDITNKPEITTNAGKLNLKALLNPSDTTDTSSVKWSMELIDGDGKDNDVSNYATLTSGETSAIIGAKKNGVIKVTAIANDSSKAIGEITIEFTGQKIYATKIDLYTDIESNGVIKRTEIEEGYEFNIQKGASVTVEGEVGPDNATDKNITWSVLGAKDYVTPKIEGNKLTITANKELSSEMVTVRIKAVADNIIKEFKINIYENIQGVLVSSPNVVISGQDFKVTSKVLPENVNGDKIKLSAITSANDGSLTGSAFVTSDVIVSRNSATYTVTPVNPGTIKLQAVATLNSSEDSYTTDVITVLKAIENINLESTINQVTLENGQSGNINFTAKVNGEDVGSYSNFLKWEVKSQPKNVTAQISSNGLLSVTRTGDIAIGSQVVVRVSANYDSTKYSEFIIGVSNAPVVDSTAAS</sequence>
<feature type="domain" description="BIG2" evidence="5">
    <location>
        <begin position="381"/>
        <end position="460"/>
    </location>
</feature>
<reference evidence="6 7" key="1">
    <citation type="submission" date="2019-07" db="EMBL/GenBank/DDBJ databases">
        <title>Whole genome shotgun sequence of Clostridium butyricum NBRC 3858.</title>
        <authorList>
            <person name="Hosoyama A."/>
            <person name="Uohara A."/>
            <person name="Ohji S."/>
            <person name="Ichikawa N."/>
        </authorList>
    </citation>
    <scope>NUCLEOTIDE SEQUENCE [LARGE SCALE GENOMIC DNA]</scope>
    <source>
        <strain evidence="6 7">NBRC 3858</strain>
    </source>
</reference>
<gene>
    <name evidence="6" type="ORF">CBU02nite_26470</name>
</gene>
<name>A0A512TQ09_CLOBU</name>
<dbReference type="Pfam" id="PF09479">
    <property type="entry name" value="Flg_new"/>
    <property type="match status" value="1"/>
</dbReference>
<evidence type="ECO:0000256" key="2">
    <source>
        <dbReference type="ARBA" id="ARBA00022737"/>
    </source>
</evidence>
<dbReference type="InterPro" id="IPR013378">
    <property type="entry name" value="InlB-like_B-rpt"/>
</dbReference>
<feature type="domain" description="BIG2" evidence="5">
    <location>
        <begin position="287"/>
        <end position="369"/>
    </location>
</feature>
<dbReference type="EMBL" id="BKBC01000041">
    <property type="protein sequence ID" value="GEQ22141.1"/>
    <property type="molecule type" value="Genomic_DNA"/>
</dbReference>
<feature type="signal peptide" evidence="4">
    <location>
        <begin position="1"/>
        <end position="29"/>
    </location>
</feature>
<evidence type="ECO:0000259" key="5">
    <source>
        <dbReference type="SMART" id="SM00635"/>
    </source>
</evidence>
<dbReference type="SUPFAM" id="SSF69360">
    <property type="entry name" value="Cell wall binding repeat"/>
    <property type="match status" value="1"/>
</dbReference>
<feature type="repeat" description="Cell wall-binding" evidence="3">
    <location>
        <begin position="49"/>
        <end position="68"/>
    </location>
</feature>
<dbReference type="Pfam" id="PF01473">
    <property type="entry name" value="Choline_bind_1"/>
    <property type="match status" value="2"/>
</dbReference>
<comment type="subcellular location">
    <subcellularLocation>
        <location evidence="1">Cell envelope</location>
    </subcellularLocation>
</comment>
<feature type="repeat" description="Cell wall-binding" evidence="3">
    <location>
        <begin position="89"/>
        <end position="108"/>
    </location>
</feature>
<dbReference type="InterPro" id="IPR018337">
    <property type="entry name" value="Cell_wall/Cho-bd_repeat"/>
</dbReference>
<evidence type="ECO:0000256" key="1">
    <source>
        <dbReference type="ARBA" id="ARBA00004196"/>
    </source>
</evidence>
<feature type="chain" id="PRO_5021986787" description="BIG2 domain-containing protein" evidence="4">
    <location>
        <begin position="30"/>
        <end position="1005"/>
    </location>
</feature>
<dbReference type="Gene3D" id="2.60.40.4270">
    <property type="entry name" value="Listeria-Bacteroides repeat domain"/>
    <property type="match status" value="1"/>
</dbReference>
<dbReference type="Gene3D" id="2.10.270.10">
    <property type="entry name" value="Cholin Binding"/>
    <property type="match status" value="1"/>
</dbReference>
<dbReference type="InterPro" id="IPR003343">
    <property type="entry name" value="Big_2"/>
</dbReference>
<dbReference type="Pfam" id="PF02368">
    <property type="entry name" value="Big_2"/>
    <property type="match status" value="2"/>
</dbReference>
<dbReference type="GO" id="GO:0030313">
    <property type="term" value="C:cell envelope"/>
    <property type="evidence" value="ECO:0007669"/>
    <property type="project" value="UniProtKB-SubCell"/>
</dbReference>
<feature type="repeat" description="Cell wall-binding" evidence="3">
    <location>
        <begin position="69"/>
        <end position="88"/>
    </location>
</feature>
<evidence type="ECO:0000256" key="3">
    <source>
        <dbReference type="PROSITE-ProRule" id="PRU00591"/>
    </source>
</evidence>
<dbReference type="Pfam" id="PF19127">
    <property type="entry name" value="Choline_bind_3"/>
    <property type="match status" value="1"/>
</dbReference>
<keyword evidence="4" id="KW-0732">Signal</keyword>
<dbReference type="InterPro" id="IPR008964">
    <property type="entry name" value="Invasin/intimin_cell_adhesion"/>
</dbReference>
<organism evidence="6 7">
    <name type="scientific">Clostridium butyricum</name>
    <dbReference type="NCBI Taxonomy" id="1492"/>
    <lineage>
        <taxon>Bacteria</taxon>
        <taxon>Bacillati</taxon>
        <taxon>Bacillota</taxon>
        <taxon>Clostridia</taxon>
        <taxon>Eubacteriales</taxon>
        <taxon>Clostridiaceae</taxon>
        <taxon>Clostridium</taxon>
    </lineage>
</organism>
<dbReference type="PROSITE" id="PS51170">
    <property type="entry name" value="CW"/>
    <property type="match status" value="4"/>
</dbReference>
<evidence type="ECO:0000256" key="4">
    <source>
        <dbReference type="SAM" id="SignalP"/>
    </source>
</evidence>
<dbReference type="Gene3D" id="2.60.40.1080">
    <property type="match status" value="2"/>
</dbReference>
<dbReference type="Proteomes" id="UP000321089">
    <property type="component" value="Unassembled WGS sequence"/>
</dbReference>
<dbReference type="InterPro" id="IPR042229">
    <property type="entry name" value="Listeria/Bacterioides_rpt_sf"/>
</dbReference>